<dbReference type="PANTHER" id="PTHR46160">
    <property type="entry name" value="ALPHA-TECTORIN-RELATED"/>
    <property type="match status" value="1"/>
</dbReference>
<feature type="compositionally biased region" description="Polar residues" evidence="1">
    <location>
        <begin position="124"/>
        <end position="137"/>
    </location>
</feature>
<protein>
    <submittedName>
        <fullName evidence="3">(African queen) hypothetical protein</fullName>
    </submittedName>
</protein>
<gene>
    <name evidence="3" type="ORF">DCHRY22_LOCUS15574</name>
</gene>
<feature type="region of interest" description="Disordered" evidence="1">
    <location>
        <begin position="107"/>
        <end position="156"/>
    </location>
</feature>
<evidence type="ECO:0000256" key="1">
    <source>
        <dbReference type="SAM" id="MobiDB-lite"/>
    </source>
</evidence>
<accession>A0A8J2WB63</accession>
<keyword evidence="4" id="KW-1185">Reference proteome</keyword>
<dbReference type="InterPro" id="IPR014853">
    <property type="entry name" value="VWF/SSPO/ZAN-like_Cys-rich_dom"/>
</dbReference>
<reference evidence="3" key="1">
    <citation type="submission" date="2021-09" db="EMBL/GenBank/DDBJ databases">
        <authorList>
            <person name="Martin H S."/>
        </authorList>
    </citation>
    <scope>NUCLEOTIDE SEQUENCE</scope>
</reference>
<evidence type="ECO:0000259" key="2">
    <source>
        <dbReference type="SMART" id="SM00832"/>
    </source>
</evidence>
<organism evidence="3 4">
    <name type="scientific">Danaus chrysippus</name>
    <name type="common">African queen</name>
    <dbReference type="NCBI Taxonomy" id="151541"/>
    <lineage>
        <taxon>Eukaryota</taxon>
        <taxon>Metazoa</taxon>
        <taxon>Ecdysozoa</taxon>
        <taxon>Arthropoda</taxon>
        <taxon>Hexapoda</taxon>
        <taxon>Insecta</taxon>
        <taxon>Pterygota</taxon>
        <taxon>Neoptera</taxon>
        <taxon>Endopterygota</taxon>
        <taxon>Lepidoptera</taxon>
        <taxon>Glossata</taxon>
        <taxon>Ditrysia</taxon>
        <taxon>Papilionoidea</taxon>
        <taxon>Nymphalidae</taxon>
        <taxon>Danainae</taxon>
        <taxon>Danaini</taxon>
        <taxon>Danaina</taxon>
        <taxon>Danaus</taxon>
        <taxon>Anosia</taxon>
    </lineage>
</organism>
<sequence>MVLRWTPGDSSGRLSGTVTTLAPVTETVVTHGGIKRQWNVQRWNVRRVNFVKTNSRLNPRTSSVFNVPTCRPTRPRYSYQRDYKGGFSKGGRRGYAKGGFSKTAYSKGTRITSTERKPLHWTSPALSSASQSKQQCGKVQVRAGAPPLPPGPGSTPAAVVCSAPTCPKQLRAQTGNTYHWRPTSGPHSQEMPIGGMSANELFVWQDDQIILVKPKPHDRVRQLRVHRIEQTSKILFPEEQLPTFNVSGVEYRLSPGNTNFTVCSTVQMETVKIGVRHWWTVFVGLFDGDSSNDRSLPDGRLAAGSRPFGRSWAKPGLSLTPAGTKVIPPEKNRSAFGNLCKVITAFVWKKICKCAELGYKRNQDELKRSVRCLLVEKLVAECLAADKEHRCDRLEDQRWAVVTAECPAPLVQSDCYRRGCEPSCAPITSGAARCDAAERTVLSTAVTVPTENSGREGTLVWRHLTVWTVPVLVWVLQPNTPHSRADDLPFLGNCNLPLYRGTDRRKGESQYQGTVYATNGPCEGAGGTCVTSLHVLRSCNTCFFCTSLRNPNTMKVLVLQSKLQFTVSVPSHDYSNRTEGLCGVCAGYQDQLVTSNGTVTDDFDLYGKSWQASPEVLTKLEVPPQEQCGDIPPPPPCVPPTARKQPVLQPENNVEKFGACHALVEPQPYIEQCESELCELNSTDACPVLERYAAECRKQGVSASTWRTDLCPYHGAIGEQHVVSNRASASHVIQRRNTTLETSGNANSQEDACTHCTCSKGGRERTGVVYNAHVREPPVCADGEERVPTVHATRRPAVRSTCAFLNHRTWSATNREEKMECGFGQVLKLKSKPDGCTEISFACKPESECEPIPDESEVEMLEPGMERVVDRSGLLSAGRRSYVGPRHAPPHPLVSCLTQPTYYQYHRPMLSKSRLDSAWLDGPCRSCRFCGVHGGGSRPHSVPRDLLPPPSPPPTSSCWNLDRCPSPAAVPEPLEKIGRHTSDPCESYQCSQVGEGQLEKVTTLQRTVTRTGWQYFPSEDSSQCCGRCRPVSCVVDGVTRDVGARWTSADFLYQLHLR</sequence>
<dbReference type="EMBL" id="CAKASE010000083">
    <property type="protein sequence ID" value="CAG9585087.1"/>
    <property type="molecule type" value="Genomic_DNA"/>
</dbReference>
<comment type="caution">
    <text evidence="3">The sequence shown here is derived from an EMBL/GenBank/DDBJ whole genome shotgun (WGS) entry which is preliminary data.</text>
</comment>
<dbReference type="PANTHER" id="PTHR46160:SF9">
    <property type="entry name" value="PROTEIN PRY2-RELATED"/>
    <property type="match status" value="1"/>
</dbReference>
<proteinExistence type="predicted"/>
<name>A0A8J2WB63_9NEOP</name>
<dbReference type="Proteomes" id="UP000789524">
    <property type="component" value="Unassembled WGS sequence"/>
</dbReference>
<dbReference type="AlphaFoldDB" id="A0A8J2WB63"/>
<evidence type="ECO:0000313" key="4">
    <source>
        <dbReference type="Proteomes" id="UP000789524"/>
    </source>
</evidence>
<dbReference type="SMART" id="SM00832">
    <property type="entry name" value="C8"/>
    <property type="match status" value="1"/>
</dbReference>
<evidence type="ECO:0000313" key="3">
    <source>
        <dbReference type="EMBL" id="CAG9585087.1"/>
    </source>
</evidence>
<dbReference type="Pfam" id="PF08742">
    <property type="entry name" value="C8"/>
    <property type="match status" value="1"/>
</dbReference>
<feature type="domain" description="VWF/SSPO/Zonadhesin-like cysteine-rich" evidence="2">
    <location>
        <begin position="651"/>
        <end position="712"/>
    </location>
</feature>
<dbReference type="InterPro" id="IPR052749">
    <property type="entry name" value="Alpha-tectorin"/>
</dbReference>
<dbReference type="OrthoDB" id="6262482at2759"/>